<accession>A0A0F9I4F0</accession>
<evidence type="ECO:0000256" key="1">
    <source>
        <dbReference type="SAM" id="Coils"/>
    </source>
</evidence>
<feature type="coiled-coil region" evidence="1">
    <location>
        <begin position="18"/>
        <end position="52"/>
    </location>
</feature>
<comment type="caution">
    <text evidence="2">The sequence shown here is derived from an EMBL/GenBank/DDBJ whole genome shotgun (WGS) entry which is preliminary data.</text>
</comment>
<proteinExistence type="predicted"/>
<reference evidence="2" key="1">
    <citation type="journal article" date="2015" name="Nature">
        <title>Complex archaea that bridge the gap between prokaryotes and eukaryotes.</title>
        <authorList>
            <person name="Spang A."/>
            <person name="Saw J.H."/>
            <person name="Jorgensen S.L."/>
            <person name="Zaremba-Niedzwiedzka K."/>
            <person name="Martijn J."/>
            <person name="Lind A.E."/>
            <person name="van Eijk R."/>
            <person name="Schleper C."/>
            <person name="Guy L."/>
            <person name="Ettema T.J."/>
        </authorList>
    </citation>
    <scope>NUCLEOTIDE SEQUENCE</scope>
</reference>
<dbReference type="AlphaFoldDB" id="A0A0F9I4F0"/>
<name>A0A0F9I4F0_9ZZZZ</name>
<keyword evidence="1" id="KW-0175">Coiled coil</keyword>
<organism evidence="2">
    <name type="scientific">marine sediment metagenome</name>
    <dbReference type="NCBI Taxonomy" id="412755"/>
    <lineage>
        <taxon>unclassified sequences</taxon>
        <taxon>metagenomes</taxon>
        <taxon>ecological metagenomes</taxon>
    </lineage>
</organism>
<sequence length="58" mass="6551">MTSSQQWLDLAKKASDQADTLDRIMSDLKLQVRKLQNTIDGLNAVEESCKEEAEKVVE</sequence>
<gene>
    <name evidence="2" type="ORF">LCGC14_1986630</name>
</gene>
<protein>
    <submittedName>
        <fullName evidence="2">Uncharacterized protein</fullName>
    </submittedName>
</protein>
<evidence type="ECO:0000313" key="2">
    <source>
        <dbReference type="EMBL" id="KKL82247.1"/>
    </source>
</evidence>
<dbReference type="EMBL" id="LAZR01022326">
    <property type="protein sequence ID" value="KKL82247.1"/>
    <property type="molecule type" value="Genomic_DNA"/>
</dbReference>